<feature type="domain" description="HD-GYP" evidence="2">
    <location>
        <begin position="249"/>
        <end position="448"/>
    </location>
</feature>
<dbReference type="AlphaFoldDB" id="A0A849BVK7"/>
<reference evidence="3 4" key="1">
    <citation type="submission" date="2020-05" db="EMBL/GenBank/DDBJ databases">
        <title>MicrobeNet Type strains.</title>
        <authorList>
            <person name="Nicholson A.C."/>
        </authorList>
    </citation>
    <scope>NUCLEOTIDE SEQUENCE [LARGE SCALE GENOMIC DNA]</scope>
    <source>
        <strain evidence="3 4">JCM 3224</strain>
    </source>
</reference>
<accession>A0A849BVK7</accession>
<name>A0A849BVK7_9NOCA</name>
<dbReference type="PANTHER" id="PTHR45228">
    <property type="entry name" value="CYCLIC DI-GMP PHOSPHODIESTERASE TM_0186-RELATED"/>
    <property type="match status" value="1"/>
</dbReference>
<dbReference type="SMART" id="SM00421">
    <property type="entry name" value="HTH_LUXR"/>
    <property type="match status" value="1"/>
</dbReference>
<dbReference type="PROSITE" id="PS51832">
    <property type="entry name" value="HD_GYP"/>
    <property type="match status" value="1"/>
</dbReference>
<protein>
    <submittedName>
        <fullName evidence="3">HD domain-containing protein</fullName>
    </submittedName>
</protein>
<dbReference type="CDD" id="cd00077">
    <property type="entry name" value="HDc"/>
    <property type="match status" value="1"/>
</dbReference>
<dbReference type="Pfam" id="PF00196">
    <property type="entry name" value="GerE"/>
    <property type="match status" value="1"/>
</dbReference>
<comment type="caution">
    <text evidence="3">The sequence shown here is derived from an EMBL/GenBank/DDBJ whole genome shotgun (WGS) entry which is preliminary data.</text>
</comment>
<dbReference type="PROSITE" id="PS00622">
    <property type="entry name" value="HTH_LUXR_1"/>
    <property type="match status" value="1"/>
</dbReference>
<evidence type="ECO:0000259" key="1">
    <source>
        <dbReference type="PROSITE" id="PS50043"/>
    </source>
</evidence>
<keyword evidence="4" id="KW-1185">Reference proteome</keyword>
<dbReference type="EMBL" id="JABELX010000001">
    <property type="protein sequence ID" value="NNH68976.1"/>
    <property type="molecule type" value="Genomic_DNA"/>
</dbReference>
<dbReference type="InterPro" id="IPR016032">
    <property type="entry name" value="Sig_transdc_resp-reg_C-effctor"/>
</dbReference>
<evidence type="ECO:0000259" key="2">
    <source>
        <dbReference type="PROSITE" id="PS51832"/>
    </source>
</evidence>
<dbReference type="GO" id="GO:0006355">
    <property type="term" value="P:regulation of DNA-templated transcription"/>
    <property type="evidence" value="ECO:0007669"/>
    <property type="project" value="InterPro"/>
</dbReference>
<dbReference type="InterPro" id="IPR003607">
    <property type="entry name" value="HD/PDEase_dom"/>
</dbReference>
<dbReference type="GO" id="GO:0003677">
    <property type="term" value="F:DNA binding"/>
    <property type="evidence" value="ECO:0007669"/>
    <property type="project" value="InterPro"/>
</dbReference>
<dbReference type="InterPro" id="IPR036388">
    <property type="entry name" value="WH-like_DNA-bd_sf"/>
</dbReference>
<dbReference type="InterPro" id="IPR037522">
    <property type="entry name" value="HD_GYP_dom"/>
</dbReference>
<dbReference type="SUPFAM" id="SSF109604">
    <property type="entry name" value="HD-domain/PDEase-like"/>
    <property type="match status" value="1"/>
</dbReference>
<sequence length="512" mass="54583">MDHVRLAELCTATSLFTDLGTGQPTEHGLRTCLTAMRLADGLGLEARARPEVFYVSLVRFLGCTADAHQVAALAGGDEIRFLAGMAPMTMGSPRAEVLRMVSLVAAGHPIPQRLLALARALTDPRGKEQLLDAHCEVAARLSTEMGLPAGVADALEVAYARWDGRGVPTGIGGQDIPVSVRVSIVARDAELWVREAGVDTARRVLRERRGRAYDPDVVDAALGIGLETLCHYEDDLWDATLDLEPSPRLRVSGTDLLQALAALGDFADLKLPERSGYSRRVARIASRAGEVANLDAADTDTLARAALVHDLGVVAVPTDVWRSRHRPGSAGWEQIRLHPLWTARVLSRCPGLERVATVARRHHERRDGSGYPVGLTGDLDQASSLLACAVLFDEMSAASSPGGERPSPADVAAQMVRLARSGAMDRGDVNAVLGAVGIAAPPVEVERPVGLTEREVEVLSRLALGATNRQIAETLGISAKTVGAHVEHIYTKAGVRSRAAATLFAMRHHLVG</sequence>
<dbReference type="Gene3D" id="1.10.3210.10">
    <property type="entry name" value="Hypothetical protein af1432"/>
    <property type="match status" value="2"/>
</dbReference>
<evidence type="ECO:0000313" key="3">
    <source>
        <dbReference type="EMBL" id="NNH68976.1"/>
    </source>
</evidence>
<gene>
    <name evidence="3" type="ORF">HLB23_03650</name>
</gene>
<dbReference type="PROSITE" id="PS50043">
    <property type="entry name" value="HTH_LUXR_2"/>
    <property type="match status" value="1"/>
</dbReference>
<dbReference type="Pfam" id="PF13487">
    <property type="entry name" value="HD_5"/>
    <property type="match status" value="2"/>
</dbReference>
<dbReference type="InterPro" id="IPR052020">
    <property type="entry name" value="Cyclic_di-GMP/3'3'-cGAMP_PDE"/>
</dbReference>
<dbReference type="PRINTS" id="PR00038">
    <property type="entry name" value="HTHLUXR"/>
</dbReference>
<organism evidence="3 4">
    <name type="scientific">Nocardia uniformis</name>
    <dbReference type="NCBI Taxonomy" id="53432"/>
    <lineage>
        <taxon>Bacteria</taxon>
        <taxon>Bacillati</taxon>
        <taxon>Actinomycetota</taxon>
        <taxon>Actinomycetes</taxon>
        <taxon>Mycobacteriales</taxon>
        <taxon>Nocardiaceae</taxon>
        <taxon>Nocardia</taxon>
    </lineage>
</organism>
<dbReference type="PANTHER" id="PTHR45228:SF4">
    <property type="entry name" value="LIPOPROTEIN"/>
    <property type="match status" value="1"/>
</dbReference>
<feature type="domain" description="HTH luxR-type" evidence="1">
    <location>
        <begin position="444"/>
        <end position="509"/>
    </location>
</feature>
<dbReference type="Gene3D" id="1.10.10.10">
    <property type="entry name" value="Winged helix-like DNA-binding domain superfamily/Winged helix DNA-binding domain"/>
    <property type="match status" value="1"/>
</dbReference>
<dbReference type="InterPro" id="IPR000792">
    <property type="entry name" value="Tscrpt_reg_LuxR_C"/>
</dbReference>
<dbReference type="RefSeq" id="WP_067525966.1">
    <property type="nucleotide sequence ID" value="NZ_JABELX010000001.1"/>
</dbReference>
<dbReference type="CDD" id="cd06170">
    <property type="entry name" value="LuxR_C_like"/>
    <property type="match status" value="1"/>
</dbReference>
<dbReference type="SUPFAM" id="SSF46894">
    <property type="entry name" value="C-terminal effector domain of the bipartite response regulators"/>
    <property type="match status" value="1"/>
</dbReference>
<proteinExistence type="predicted"/>
<evidence type="ECO:0000313" key="4">
    <source>
        <dbReference type="Proteomes" id="UP000586827"/>
    </source>
</evidence>
<dbReference type="Proteomes" id="UP000586827">
    <property type="component" value="Unassembled WGS sequence"/>
</dbReference>